<dbReference type="PANTHER" id="PTHR46060">
    <property type="entry name" value="MARINER MOS1 TRANSPOSASE-LIKE PROTEIN"/>
    <property type="match status" value="1"/>
</dbReference>
<dbReference type="Proteomes" id="UP001235939">
    <property type="component" value="Chromosome 03"/>
</dbReference>
<evidence type="ECO:0000313" key="2">
    <source>
        <dbReference type="Proteomes" id="UP001235939"/>
    </source>
</evidence>
<protein>
    <recommendedName>
        <fullName evidence="3">Transposase</fullName>
    </recommendedName>
</protein>
<dbReference type="EMBL" id="CP092865">
    <property type="protein sequence ID" value="UYV64936.1"/>
    <property type="molecule type" value="Genomic_DNA"/>
</dbReference>
<organism evidence="1 2">
    <name type="scientific">Cordylochernes scorpioides</name>
    <dbReference type="NCBI Taxonomy" id="51811"/>
    <lineage>
        <taxon>Eukaryota</taxon>
        <taxon>Metazoa</taxon>
        <taxon>Ecdysozoa</taxon>
        <taxon>Arthropoda</taxon>
        <taxon>Chelicerata</taxon>
        <taxon>Arachnida</taxon>
        <taxon>Pseudoscorpiones</taxon>
        <taxon>Cheliferoidea</taxon>
        <taxon>Chernetidae</taxon>
        <taxon>Cordylochernes</taxon>
    </lineage>
</organism>
<dbReference type="Pfam" id="PF01359">
    <property type="entry name" value="Transposase_1"/>
    <property type="match status" value="1"/>
</dbReference>
<dbReference type="Gene3D" id="3.30.420.10">
    <property type="entry name" value="Ribonuclease H-like superfamily/Ribonuclease H"/>
    <property type="match status" value="1"/>
</dbReference>
<evidence type="ECO:0000313" key="1">
    <source>
        <dbReference type="EMBL" id="UYV64936.1"/>
    </source>
</evidence>
<name>A0ABY6K9L1_9ARAC</name>
<dbReference type="InterPro" id="IPR001888">
    <property type="entry name" value="Transposase_1"/>
</dbReference>
<evidence type="ECO:0008006" key="3">
    <source>
        <dbReference type="Google" id="ProtNLM"/>
    </source>
</evidence>
<dbReference type="PANTHER" id="PTHR46060:SF1">
    <property type="entry name" value="MARINER MOS1 TRANSPOSASE-LIKE PROTEIN"/>
    <property type="match status" value="1"/>
</dbReference>
<dbReference type="InterPro" id="IPR052709">
    <property type="entry name" value="Transposase-MT_Hybrid"/>
</dbReference>
<proteinExistence type="predicted"/>
<keyword evidence="2" id="KW-1185">Reference proteome</keyword>
<dbReference type="InterPro" id="IPR036397">
    <property type="entry name" value="RNaseH_sf"/>
</dbReference>
<reference evidence="1 2" key="1">
    <citation type="submission" date="2022-01" db="EMBL/GenBank/DDBJ databases">
        <title>A chromosomal length assembly of Cordylochernes scorpioides.</title>
        <authorList>
            <person name="Zeh D."/>
            <person name="Zeh J."/>
        </authorList>
    </citation>
    <scope>NUCLEOTIDE SEQUENCE [LARGE SCALE GENOMIC DNA]</scope>
    <source>
        <strain evidence="1">IN4F17</strain>
        <tissue evidence="1">Whole Body</tissue>
    </source>
</reference>
<accession>A0ABY6K9L1</accession>
<gene>
    <name evidence="1" type="ORF">LAZ67_3002507</name>
</gene>
<sequence>MKDVYGDKCLSQNRIFEWVRKYKSGIECLDDAPRPGATVKCSKIITKHLKYRNIFTRWVPRLLTKEMKEKCLSARKELLERYKIEEWHHRDSPTPMKPRITVSAGKVLLTIFWQSKGCNSKDYLPKGQIGFSELLEKKNKVNNSFQKAWFAEKRGMTFKTNDEVKNAVHGWLAQHTQDFFLIGNLQAI</sequence>